<organism evidence="1 2">
    <name type="scientific">Longispora fulva</name>
    <dbReference type="NCBI Taxonomy" id="619741"/>
    <lineage>
        <taxon>Bacteria</taxon>
        <taxon>Bacillati</taxon>
        <taxon>Actinomycetota</taxon>
        <taxon>Actinomycetes</taxon>
        <taxon>Micromonosporales</taxon>
        <taxon>Micromonosporaceae</taxon>
        <taxon>Longispora</taxon>
    </lineage>
</organism>
<reference evidence="1" key="1">
    <citation type="submission" date="2020-11" db="EMBL/GenBank/DDBJ databases">
        <title>Sequencing the genomes of 1000 actinobacteria strains.</title>
        <authorList>
            <person name="Klenk H.-P."/>
        </authorList>
    </citation>
    <scope>NUCLEOTIDE SEQUENCE</scope>
    <source>
        <strain evidence="1">DSM 45356</strain>
    </source>
</reference>
<keyword evidence="2" id="KW-1185">Reference proteome</keyword>
<comment type="caution">
    <text evidence="1">The sequence shown here is derived from an EMBL/GenBank/DDBJ whole genome shotgun (WGS) entry which is preliminary data.</text>
</comment>
<dbReference type="Pfam" id="PF06089">
    <property type="entry name" value="Asparaginase_II"/>
    <property type="match status" value="1"/>
</dbReference>
<gene>
    <name evidence="1" type="ORF">IW245_003613</name>
</gene>
<proteinExistence type="predicted"/>
<dbReference type="RefSeq" id="WP_197004294.1">
    <property type="nucleotide sequence ID" value="NZ_BONS01000020.1"/>
</dbReference>
<dbReference type="InterPro" id="IPR010349">
    <property type="entry name" value="Asparaginase_II"/>
</dbReference>
<dbReference type="PANTHER" id="PTHR42110">
    <property type="entry name" value="L-ASPARAGINASE, PUTATIVE (AFU_ORTHOLOGUE AFUA_3G11890)-RELATED"/>
    <property type="match status" value="1"/>
</dbReference>
<evidence type="ECO:0000313" key="2">
    <source>
        <dbReference type="Proteomes" id="UP000622552"/>
    </source>
</evidence>
<dbReference type="PANTHER" id="PTHR42110:SF1">
    <property type="entry name" value="L-ASPARAGINASE, PUTATIVE (AFU_ORTHOLOGUE AFUA_3G11890)-RELATED"/>
    <property type="match status" value="1"/>
</dbReference>
<accession>A0A8J7KJY8</accession>
<dbReference type="Proteomes" id="UP000622552">
    <property type="component" value="Unassembled WGS sequence"/>
</dbReference>
<protein>
    <submittedName>
        <fullName evidence="1">L-asparaginase II</fullName>
    </submittedName>
</protein>
<evidence type="ECO:0000313" key="1">
    <source>
        <dbReference type="EMBL" id="MBG6137419.1"/>
    </source>
</evidence>
<dbReference type="EMBL" id="JADOUF010000001">
    <property type="protein sequence ID" value="MBG6137419.1"/>
    <property type="molecule type" value="Genomic_DNA"/>
</dbReference>
<name>A0A8J7KJY8_9ACTN</name>
<sequence length="332" mass="34302">MQTTPAALPAAARHRTPAAEAVVLAEVVRSGFVEGRHRGSLVLLDADGTVSASHGDVRSPMLPRSCAKLAQATAIATAGVDLPGHLTALSAASHSGEDFHVAGVLEILATAGLSPDLLRTPADLPYEREHAHLRAGGDASPLLMNCSGKHAAMLVACAVNGWDLDTYLAPDHPLQVLARDTLAAGAGESVAWTATDGCGAPVHAISLLGLARLYRSAVLSAPGSPARRVADAMRAFPEYVAGDARLDTRLMRAVPGLLTKVGAEAVQVGALPDGRAFALKIEDGAHRAVRPVFGAVLRRLGVADEAVEEICRVRILGGGLEVGRVRAADWLG</sequence>
<dbReference type="AlphaFoldDB" id="A0A8J7KJY8"/>